<dbReference type="Gene3D" id="3.30.460.10">
    <property type="entry name" value="Beta Polymerase, domain 2"/>
    <property type="match status" value="1"/>
</dbReference>
<dbReference type="Pfam" id="PF04229">
    <property type="entry name" value="GrpB"/>
    <property type="match status" value="1"/>
</dbReference>
<dbReference type="InterPro" id="IPR007344">
    <property type="entry name" value="GrpB/CoaE"/>
</dbReference>
<name>A0AAJ2JUN7_9BACL</name>
<comment type="caution">
    <text evidence="1">The sequence shown here is derived from an EMBL/GenBank/DDBJ whole genome shotgun (WGS) entry which is preliminary data.</text>
</comment>
<dbReference type="Proteomes" id="UP001250538">
    <property type="component" value="Unassembled WGS sequence"/>
</dbReference>
<dbReference type="RefSeq" id="WP_315745259.1">
    <property type="nucleotide sequence ID" value="NZ_JAVYAA010000002.1"/>
</dbReference>
<dbReference type="InterPro" id="IPR043519">
    <property type="entry name" value="NT_sf"/>
</dbReference>
<dbReference type="PANTHER" id="PTHR34822:SF1">
    <property type="entry name" value="GRPB FAMILY PROTEIN"/>
    <property type="match status" value="1"/>
</dbReference>
<dbReference type="AlphaFoldDB" id="A0AAJ2JUN7"/>
<reference evidence="2" key="1">
    <citation type="submission" date="2023-09" db="EMBL/GenBank/DDBJ databases">
        <title>Paenibacillus sp. chi10 Genome sequencing and assembly.</title>
        <authorList>
            <person name="Kim I."/>
        </authorList>
    </citation>
    <scope>NUCLEOTIDE SEQUENCE [LARGE SCALE GENOMIC DNA]</scope>
    <source>
        <strain evidence="2">chi10</strain>
    </source>
</reference>
<evidence type="ECO:0000313" key="2">
    <source>
        <dbReference type="Proteomes" id="UP001250538"/>
    </source>
</evidence>
<proteinExistence type="predicted"/>
<dbReference type="EMBL" id="JAVYAA010000002">
    <property type="protein sequence ID" value="MDT8976592.1"/>
    <property type="molecule type" value="Genomic_DNA"/>
</dbReference>
<organism evidence="1 2">
    <name type="scientific">Paenibacillus suaedae</name>
    <dbReference type="NCBI Taxonomy" id="3077233"/>
    <lineage>
        <taxon>Bacteria</taxon>
        <taxon>Bacillati</taxon>
        <taxon>Bacillota</taxon>
        <taxon>Bacilli</taxon>
        <taxon>Bacillales</taxon>
        <taxon>Paenibacillaceae</taxon>
        <taxon>Paenibacillus</taxon>
    </lineage>
</organism>
<accession>A0AAJ2JUN7</accession>
<evidence type="ECO:0000313" key="1">
    <source>
        <dbReference type="EMBL" id="MDT8976592.1"/>
    </source>
</evidence>
<sequence length="180" mass="20376">MSSRPVIIEDYNDAWPVMFNELKNILGIKLGELALTIEHVGSTSVPGLSAKPILDIDIVIDSMTLLPQVIGKLSELGYFHEGNLGVENREAFARTDDIVPHNEEMNQKPKHHLYVCNKESDALQKHITFRDILRQQPDLVAAYSSLKKELAERFTNNRTAYTDGKTHFVNTVLDKYKSIL</sequence>
<protein>
    <submittedName>
        <fullName evidence="1">GrpB family protein</fullName>
    </submittedName>
</protein>
<gene>
    <name evidence="1" type="ORF">RQP50_10095</name>
</gene>
<keyword evidence="2" id="KW-1185">Reference proteome</keyword>
<dbReference type="PANTHER" id="PTHR34822">
    <property type="entry name" value="GRPB DOMAIN PROTEIN (AFU_ORTHOLOGUE AFUA_1G01530)"/>
    <property type="match status" value="1"/>
</dbReference>
<dbReference type="SUPFAM" id="SSF81301">
    <property type="entry name" value="Nucleotidyltransferase"/>
    <property type="match status" value="1"/>
</dbReference>